<feature type="transmembrane region" description="Helical" evidence="1">
    <location>
        <begin position="48"/>
        <end position="70"/>
    </location>
</feature>
<organism evidence="2 3">
    <name type="scientific">Paenibacillus arenosi</name>
    <dbReference type="NCBI Taxonomy" id="2774142"/>
    <lineage>
        <taxon>Bacteria</taxon>
        <taxon>Bacillati</taxon>
        <taxon>Bacillota</taxon>
        <taxon>Bacilli</taxon>
        <taxon>Bacillales</taxon>
        <taxon>Paenibacillaceae</taxon>
        <taxon>Paenibacillus</taxon>
    </lineage>
</organism>
<reference evidence="2 3" key="1">
    <citation type="submission" date="2020-09" db="EMBL/GenBank/DDBJ databases">
        <title>Paenibacillus sp. CAU 1523 isolated from sand of Haeundae Beach.</title>
        <authorList>
            <person name="Kim W."/>
        </authorList>
    </citation>
    <scope>NUCLEOTIDE SEQUENCE [LARGE SCALE GENOMIC DNA]</scope>
    <source>
        <strain evidence="2 3">CAU 1523</strain>
    </source>
</reference>
<feature type="transmembrane region" description="Helical" evidence="1">
    <location>
        <begin position="90"/>
        <end position="111"/>
    </location>
</feature>
<accession>A0ABR9B4L3</accession>
<keyword evidence="3" id="KW-1185">Reference proteome</keyword>
<dbReference type="EMBL" id="JACYTN010000031">
    <property type="protein sequence ID" value="MBD8500933.1"/>
    <property type="molecule type" value="Genomic_DNA"/>
</dbReference>
<evidence type="ECO:0000313" key="3">
    <source>
        <dbReference type="Proteomes" id="UP000634529"/>
    </source>
</evidence>
<evidence type="ECO:0000256" key="1">
    <source>
        <dbReference type="SAM" id="Phobius"/>
    </source>
</evidence>
<comment type="caution">
    <text evidence="2">The sequence shown here is derived from an EMBL/GenBank/DDBJ whole genome shotgun (WGS) entry which is preliminary data.</text>
</comment>
<dbReference type="Proteomes" id="UP000634529">
    <property type="component" value="Unassembled WGS sequence"/>
</dbReference>
<feature type="transmembrane region" description="Helical" evidence="1">
    <location>
        <begin position="117"/>
        <end position="139"/>
    </location>
</feature>
<sequence length="157" mass="17339">MKRASTLFLKICVFLMALPALAVCVLALLSLFRETNDQFPGKLYAVDIVYFAAVIPYFIALYQAFTLLGYIDKNIAFSELSVRALQKIKYCGISIGIIFVAMEPVLYMMAIEEEAPGLVVIGLVIALASFVVAVFGALLERLLQNAIHLKLENELTV</sequence>
<evidence type="ECO:0000313" key="2">
    <source>
        <dbReference type="EMBL" id="MBD8500933.1"/>
    </source>
</evidence>
<keyword evidence="1" id="KW-1133">Transmembrane helix</keyword>
<proteinExistence type="predicted"/>
<feature type="transmembrane region" description="Helical" evidence="1">
    <location>
        <begin position="7"/>
        <end position="28"/>
    </location>
</feature>
<dbReference type="Pfam" id="PF11188">
    <property type="entry name" value="DUF2975"/>
    <property type="match status" value="1"/>
</dbReference>
<keyword evidence="1" id="KW-0472">Membrane</keyword>
<name>A0ABR9B4L3_9BACL</name>
<dbReference type="InterPro" id="IPR021354">
    <property type="entry name" value="DUF2975"/>
</dbReference>
<protein>
    <submittedName>
        <fullName evidence="2">DUF2975 domain-containing protein</fullName>
    </submittedName>
</protein>
<dbReference type="RefSeq" id="WP_192027149.1">
    <property type="nucleotide sequence ID" value="NZ_JACYTN010000031.1"/>
</dbReference>
<keyword evidence="1" id="KW-0812">Transmembrane</keyword>
<gene>
    <name evidence="2" type="ORF">IFO66_21835</name>
</gene>